<dbReference type="InterPro" id="IPR003689">
    <property type="entry name" value="ZIP"/>
</dbReference>
<feature type="transmembrane region" description="Helical" evidence="5">
    <location>
        <begin position="292"/>
        <end position="311"/>
    </location>
</feature>
<dbReference type="GO" id="GO:0005385">
    <property type="term" value="F:zinc ion transmembrane transporter activity"/>
    <property type="evidence" value="ECO:0007669"/>
    <property type="project" value="TreeGrafter"/>
</dbReference>
<feature type="transmembrane region" description="Helical" evidence="5">
    <location>
        <begin position="204"/>
        <end position="225"/>
    </location>
</feature>
<evidence type="ECO:0008006" key="8">
    <source>
        <dbReference type="Google" id="ProtNLM"/>
    </source>
</evidence>
<feature type="transmembrane region" description="Helical" evidence="5">
    <location>
        <begin position="20"/>
        <end position="41"/>
    </location>
</feature>
<evidence type="ECO:0000256" key="1">
    <source>
        <dbReference type="ARBA" id="ARBA00004141"/>
    </source>
</evidence>
<evidence type="ECO:0000256" key="3">
    <source>
        <dbReference type="ARBA" id="ARBA00022989"/>
    </source>
</evidence>
<feature type="transmembrane region" description="Helical" evidence="5">
    <location>
        <begin position="95"/>
        <end position="117"/>
    </location>
</feature>
<accession>A0AAD5QAP7</accession>
<evidence type="ECO:0000313" key="6">
    <source>
        <dbReference type="EMBL" id="KAJ0400851.1"/>
    </source>
</evidence>
<feature type="transmembrane region" description="Helical" evidence="5">
    <location>
        <begin position="264"/>
        <end position="286"/>
    </location>
</feature>
<sequence>MATPLPALPVPPADRGASVGLAFGLTCAAGFATVLGGLVVFHRRLVHLANPLSLAVALGVSAGVMLFISLVEIYAESVHLLHEGIKTDGMDEDTANGHAQLAATACFVLGIIIVYILDAVVHWLSPPIHEAATEYDGVEHLARDSLEMLGSPQPHDVEAAPLPSPATSSVVYRRPPSAGAPAPSIEQIKLHSAQQKAQLQRMSLLSALALGLHNLPEGVATYVAASQNSSVGFSLAVGIGLHNIPEGIAVAAPIYFATGSRWRGLMWCAISAVAEPLGGVLAWLLLGDGLNPVTEGVLFGVICGIMVCISVKELLPTARRFAGDAPQNQRLVTIGVFAGMLVMVASLILFAYAGN</sequence>
<gene>
    <name evidence="6" type="ORF">P43SY_000121</name>
</gene>
<feature type="transmembrane region" description="Helical" evidence="5">
    <location>
        <begin position="53"/>
        <end position="75"/>
    </location>
</feature>
<keyword evidence="2 5" id="KW-0812">Transmembrane</keyword>
<reference evidence="6" key="1">
    <citation type="submission" date="2021-12" db="EMBL/GenBank/DDBJ databases">
        <title>Prjna785345.</title>
        <authorList>
            <person name="Rujirawat T."/>
            <person name="Krajaejun T."/>
        </authorList>
    </citation>
    <scope>NUCLEOTIDE SEQUENCE</scope>
    <source>
        <strain evidence="6">Pi057C3</strain>
    </source>
</reference>
<feature type="transmembrane region" description="Helical" evidence="5">
    <location>
        <begin position="231"/>
        <end position="257"/>
    </location>
</feature>
<dbReference type="NCBIfam" id="NF003243">
    <property type="entry name" value="PRK04201.1"/>
    <property type="match status" value="1"/>
</dbReference>
<dbReference type="PANTHER" id="PTHR11040:SF210">
    <property type="entry name" value="ZINC-REGULATED TRANSPORTER 3"/>
    <property type="match status" value="1"/>
</dbReference>
<dbReference type="EMBL" id="JAKCXM010000144">
    <property type="protein sequence ID" value="KAJ0400851.1"/>
    <property type="molecule type" value="Genomic_DNA"/>
</dbReference>
<dbReference type="Pfam" id="PF02535">
    <property type="entry name" value="Zip"/>
    <property type="match status" value="1"/>
</dbReference>
<feature type="transmembrane region" description="Helical" evidence="5">
    <location>
        <begin position="331"/>
        <end position="353"/>
    </location>
</feature>
<comment type="subcellular location">
    <subcellularLocation>
        <location evidence="1">Membrane</location>
        <topology evidence="1">Multi-pass membrane protein</topology>
    </subcellularLocation>
</comment>
<evidence type="ECO:0000256" key="2">
    <source>
        <dbReference type="ARBA" id="ARBA00022692"/>
    </source>
</evidence>
<protein>
    <recommendedName>
        <fullName evidence="8">Zinc (Zn2)-Iron (Fe2) Permease (ZIP) Family</fullName>
    </recommendedName>
</protein>
<evidence type="ECO:0000256" key="5">
    <source>
        <dbReference type="SAM" id="Phobius"/>
    </source>
</evidence>
<dbReference type="Proteomes" id="UP001209570">
    <property type="component" value="Unassembled WGS sequence"/>
</dbReference>
<dbReference type="GO" id="GO:0016020">
    <property type="term" value="C:membrane"/>
    <property type="evidence" value="ECO:0007669"/>
    <property type="project" value="UniProtKB-SubCell"/>
</dbReference>
<keyword evidence="4 5" id="KW-0472">Membrane</keyword>
<organism evidence="6 7">
    <name type="scientific">Pythium insidiosum</name>
    <name type="common">Pythiosis disease agent</name>
    <dbReference type="NCBI Taxonomy" id="114742"/>
    <lineage>
        <taxon>Eukaryota</taxon>
        <taxon>Sar</taxon>
        <taxon>Stramenopiles</taxon>
        <taxon>Oomycota</taxon>
        <taxon>Peronosporomycetes</taxon>
        <taxon>Pythiales</taxon>
        <taxon>Pythiaceae</taxon>
        <taxon>Pythium</taxon>
    </lineage>
</organism>
<keyword evidence="7" id="KW-1185">Reference proteome</keyword>
<evidence type="ECO:0000313" key="7">
    <source>
        <dbReference type="Proteomes" id="UP001209570"/>
    </source>
</evidence>
<keyword evidence="3 5" id="KW-1133">Transmembrane helix</keyword>
<proteinExistence type="predicted"/>
<dbReference type="PANTHER" id="PTHR11040">
    <property type="entry name" value="ZINC/IRON TRANSPORTER"/>
    <property type="match status" value="1"/>
</dbReference>
<evidence type="ECO:0000256" key="4">
    <source>
        <dbReference type="ARBA" id="ARBA00023136"/>
    </source>
</evidence>
<name>A0AAD5QAP7_PYTIN</name>
<comment type="caution">
    <text evidence="6">The sequence shown here is derived from an EMBL/GenBank/DDBJ whole genome shotgun (WGS) entry which is preliminary data.</text>
</comment>
<dbReference type="AlphaFoldDB" id="A0AAD5QAP7"/>